<feature type="compositionally biased region" description="Basic and acidic residues" evidence="1">
    <location>
        <begin position="341"/>
        <end position="351"/>
    </location>
</feature>
<dbReference type="PANTHER" id="PTHR11362:SF82">
    <property type="entry name" value="PHOSPHATIDYLETHANOLAMINE-BINDING PROTEIN 4"/>
    <property type="match status" value="1"/>
</dbReference>
<feature type="compositionally biased region" description="Pro residues" evidence="1">
    <location>
        <begin position="416"/>
        <end position="427"/>
    </location>
</feature>
<dbReference type="Proteomes" id="UP000759131">
    <property type="component" value="Unassembled WGS sequence"/>
</dbReference>
<dbReference type="Gene3D" id="3.90.280.10">
    <property type="entry name" value="PEBP-like"/>
    <property type="match status" value="1"/>
</dbReference>
<organism evidence="3">
    <name type="scientific">Medioppia subpectinata</name>
    <dbReference type="NCBI Taxonomy" id="1979941"/>
    <lineage>
        <taxon>Eukaryota</taxon>
        <taxon>Metazoa</taxon>
        <taxon>Ecdysozoa</taxon>
        <taxon>Arthropoda</taxon>
        <taxon>Chelicerata</taxon>
        <taxon>Arachnida</taxon>
        <taxon>Acari</taxon>
        <taxon>Acariformes</taxon>
        <taxon>Sarcoptiformes</taxon>
        <taxon>Oribatida</taxon>
        <taxon>Brachypylina</taxon>
        <taxon>Oppioidea</taxon>
        <taxon>Oppiidae</taxon>
        <taxon>Medioppia</taxon>
    </lineage>
</organism>
<proteinExistence type="predicted"/>
<dbReference type="EMBL" id="CAJPIZ010009131">
    <property type="protein sequence ID" value="CAG2111633.1"/>
    <property type="molecule type" value="Genomic_DNA"/>
</dbReference>
<dbReference type="PANTHER" id="PTHR11362">
    <property type="entry name" value="PHOSPHATIDYLETHANOLAMINE-BINDING PROTEIN"/>
    <property type="match status" value="1"/>
</dbReference>
<dbReference type="SUPFAM" id="SSF49777">
    <property type="entry name" value="PEBP-like"/>
    <property type="match status" value="1"/>
</dbReference>
<dbReference type="InterPro" id="IPR036610">
    <property type="entry name" value="PEBP-like_sf"/>
</dbReference>
<dbReference type="InterPro" id="IPR035810">
    <property type="entry name" value="PEBP_euk"/>
</dbReference>
<evidence type="ECO:0000256" key="1">
    <source>
        <dbReference type="SAM" id="MobiDB-lite"/>
    </source>
</evidence>
<gene>
    <name evidence="3" type="ORF">OSB1V03_LOCUS11612</name>
</gene>
<dbReference type="EMBL" id="OC863706">
    <property type="protein sequence ID" value="CAD7631203.1"/>
    <property type="molecule type" value="Genomic_DNA"/>
</dbReference>
<name>A0A7R9KZK3_9ACAR</name>
<protein>
    <submittedName>
        <fullName evidence="3">Uncharacterized protein</fullName>
    </submittedName>
</protein>
<dbReference type="InterPro" id="IPR008914">
    <property type="entry name" value="PEBP"/>
</dbReference>
<feature type="compositionally biased region" description="Basic and acidic residues" evidence="1">
    <location>
        <begin position="435"/>
        <end position="447"/>
    </location>
</feature>
<evidence type="ECO:0000313" key="3">
    <source>
        <dbReference type="EMBL" id="CAD7631203.1"/>
    </source>
</evidence>
<keyword evidence="2" id="KW-0472">Membrane</keyword>
<dbReference type="CDD" id="cd00866">
    <property type="entry name" value="PEBP_euk"/>
    <property type="match status" value="1"/>
</dbReference>
<evidence type="ECO:0000256" key="2">
    <source>
        <dbReference type="SAM" id="Phobius"/>
    </source>
</evidence>
<accession>A0A7R9KZK3</accession>
<sequence>TPLSVKDEPTVQWPTEEGAYYTFIMTDPDAGARAEFKHWHVVDIPGNDLSAGETLAHFMGSAPPAADAPHRYVFLVYKQPSGRLNHSETPSPKEGFDGRPYFKVSEFAKKYNLGQPYAGNIYLAKGDAHSAQTDTTSQYDPKAIIFRAAEQIANNWVGVYNKTLRKISCYSPEEKRVVTNETECKQLFGRNKTVIEAIDSSVVDTIDGIVEFAGKSTIRGYHIFFRRDGRPVFCTKYMGETDNTCKEKDDITPIREDCFPPPPPPEKNWLAKLGLIVGIIVAVIVVIIVVLLICYCVAKKVWPQKGEPTDKPSDPTQPSTPSLQPPVLADDSTQTTPHSTPIERRIPPESRRKQKPPPVSPLAQPSVSRTVPKAPPTGVKKQVSEKPVRSPLLSEQRAPKSGGKKRSHASQSTAPPVAPAVPTPGPTPRQQEVPRIPDRDLTPEQRKSGTTMKLNPTTTQQTTTGTQTVPKPAPGERPRSRSPESSGRQRSPKRVPETKPASNPVSKPASKAAQTRAKEPMGLQTGRDRPPIPLLPRAKLRKQLSERPIKLCLKVVDGHGLAQPIGLCVL</sequence>
<feature type="compositionally biased region" description="Low complexity" evidence="1">
    <location>
        <begin position="457"/>
        <end position="468"/>
    </location>
</feature>
<feature type="compositionally biased region" description="Low complexity" evidence="1">
    <location>
        <begin position="314"/>
        <end position="326"/>
    </location>
</feature>
<feature type="non-terminal residue" evidence="3">
    <location>
        <position position="1"/>
    </location>
</feature>
<feature type="transmembrane region" description="Helical" evidence="2">
    <location>
        <begin position="269"/>
        <end position="298"/>
    </location>
</feature>
<keyword evidence="4" id="KW-1185">Reference proteome</keyword>
<reference evidence="3" key="1">
    <citation type="submission" date="2020-11" db="EMBL/GenBank/DDBJ databases">
        <authorList>
            <person name="Tran Van P."/>
        </authorList>
    </citation>
    <scope>NUCLEOTIDE SEQUENCE</scope>
</reference>
<dbReference type="AlphaFoldDB" id="A0A7R9KZK3"/>
<feature type="region of interest" description="Disordered" evidence="1">
    <location>
        <begin position="304"/>
        <end position="534"/>
    </location>
</feature>
<dbReference type="Pfam" id="PF01161">
    <property type="entry name" value="PBP"/>
    <property type="match status" value="1"/>
</dbReference>
<dbReference type="OrthoDB" id="2506647at2759"/>
<evidence type="ECO:0000313" key="4">
    <source>
        <dbReference type="Proteomes" id="UP000759131"/>
    </source>
</evidence>
<keyword evidence="2" id="KW-0812">Transmembrane</keyword>
<keyword evidence="2" id="KW-1133">Transmembrane helix</keyword>